<dbReference type="AlphaFoldDB" id="A0A369J452"/>
<keyword evidence="2" id="KW-1185">Reference proteome</keyword>
<organism evidence="1 2">
    <name type="scientific">Hypsizygus marmoreus</name>
    <name type="common">White beech mushroom</name>
    <name type="synonym">Agaricus marmoreus</name>
    <dbReference type="NCBI Taxonomy" id="39966"/>
    <lineage>
        <taxon>Eukaryota</taxon>
        <taxon>Fungi</taxon>
        <taxon>Dikarya</taxon>
        <taxon>Basidiomycota</taxon>
        <taxon>Agaricomycotina</taxon>
        <taxon>Agaricomycetes</taxon>
        <taxon>Agaricomycetidae</taxon>
        <taxon>Agaricales</taxon>
        <taxon>Tricholomatineae</taxon>
        <taxon>Lyophyllaceae</taxon>
        <taxon>Hypsizygus</taxon>
    </lineage>
</organism>
<dbReference type="InParanoid" id="A0A369J452"/>
<name>A0A369J452_HYPMA</name>
<reference evidence="1" key="1">
    <citation type="submission" date="2018-04" db="EMBL/GenBank/DDBJ databases">
        <title>Whole genome sequencing of Hypsizygus marmoreus.</title>
        <authorList>
            <person name="Choi I.-G."/>
            <person name="Min B."/>
            <person name="Kim J.-G."/>
            <person name="Kim S."/>
            <person name="Oh Y.-L."/>
            <person name="Kong W.-S."/>
            <person name="Park H."/>
            <person name="Jeong J."/>
            <person name="Song E.-S."/>
        </authorList>
    </citation>
    <scope>NUCLEOTIDE SEQUENCE [LARGE SCALE GENOMIC DNA]</scope>
    <source>
        <strain evidence="1">51987-8</strain>
    </source>
</reference>
<gene>
    <name evidence="1" type="ORF">Hypma_004198</name>
</gene>
<proteinExistence type="predicted"/>
<accession>A0A369J452</accession>
<evidence type="ECO:0000313" key="2">
    <source>
        <dbReference type="Proteomes" id="UP000076154"/>
    </source>
</evidence>
<evidence type="ECO:0000313" key="1">
    <source>
        <dbReference type="EMBL" id="RDB15417.1"/>
    </source>
</evidence>
<sequence length="105" mass="11323">MSIWSVPANAPVAAGHCAPTSIRSPPPASEMRSLLKPWDTCSWTNAVGYWRLTSTLTIATHFSADSRAHAKDAVTIMDVIFGACEIAEETGHVIGWGGFPNQQLR</sequence>
<comment type="caution">
    <text evidence="1">The sequence shown here is derived from an EMBL/GenBank/DDBJ whole genome shotgun (WGS) entry which is preliminary data.</text>
</comment>
<dbReference type="EMBL" id="LUEZ02000158">
    <property type="protein sequence ID" value="RDB15417.1"/>
    <property type="molecule type" value="Genomic_DNA"/>
</dbReference>
<protein>
    <submittedName>
        <fullName evidence="1">Uncharacterized protein</fullName>
    </submittedName>
</protein>
<dbReference type="Proteomes" id="UP000076154">
    <property type="component" value="Unassembled WGS sequence"/>
</dbReference>